<dbReference type="OrthoDB" id="367221at2759"/>
<keyword evidence="1" id="KW-0694">RNA-binding</keyword>
<feature type="domain" description="THUMP" evidence="3">
    <location>
        <begin position="137"/>
        <end position="241"/>
    </location>
</feature>
<keyword evidence="5" id="KW-1185">Reference proteome</keyword>
<evidence type="ECO:0000256" key="2">
    <source>
        <dbReference type="SAM" id="MobiDB-lite"/>
    </source>
</evidence>
<evidence type="ECO:0000313" key="5">
    <source>
        <dbReference type="Proteomes" id="UP000703269"/>
    </source>
</evidence>
<reference evidence="4 5" key="1">
    <citation type="submission" date="2021-08" db="EMBL/GenBank/DDBJ databases">
        <title>Draft Genome Sequence of Phanerochaete sordida strain YK-624.</title>
        <authorList>
            <person name="Mori T."/>
            <person name="Dohra H."/>
            <person name="Suzuki T."/>
            <person name="Kawagishi H."/>
            <person name="Hirai H."/>
        </authorList>
    </citation>
    <scope>NUCLEOTIDE SEQUENCE [LARGE SCALE GENOMIC DNA]</scope>
    <source>
        <strain evidence="4 5">YK-624</strain>
    </source>
</reference>
<organism evidence="4 5">
    <name type="scientific">Phanerochaete sordida</name>
    <dbReference type="NCBI Taxonomy" id="48140"/>
    <lineage>
        <taxon>Eukaryota</taxon>
        <taxon>Fungi</taxon>
        <taxon>Dikarya</taxon>
        <taxon>Basidiomycota</taxon>
        <taxon>Agaricomycotina</taxon>
        <taxon>Agaricomycetes</taxon>
        <taxon>Polyporales</taxon>
        <taxon>Phanerochaetaceae</taxon>
        <taxon>Phanerochaete</taxon>
    </lineage>
</organism>
<dbReference type="Gene3D" id="3.30.2300.10">
    <property type="entry name" value="THUMP superfamily"/>
    <property type="match status" value="1"/>
</dbReference>
<dbReference type="PANTHER" id="PTHR13452">
    <property type="entry name" value="THUMP DOMAIN CONTAINING PROTEIN 1-RELATED"/>
    <property type="match status" value="1"/>
</dbReference>
<dbReference type="EMBL" id="BPQB01000010">
    <property type="protein sequence ID" value="GJE88594.1"/>
    <property type="molecule type" value="Genomic_DNA"/>
</dbReference>
<dbReference type="SMART" id="SM00981">
    <property type="entry name" value="THUMP"/>
    <property type="match status" value="1"/>
</dbReference>
<feature type="region of interest" description="Disordered" evidence="2">
    <location>
        <begin position="265"/>
        <end position="290"/>
    </location>
</feature>
<dbReference type="PANTHER" id="PTHR13452:SF10">
    <property type="entry name" value="THUMP DOMAIN-CONTAINING PROTEIN 1"/>
    <property type="match status" value="1"/>
</dbReference>
<dbReference type="Pfam" id="PF02926">
    <property type="entry name" value="THUMP"/>
    <property type="match status" value="1"/>
</dbReference>
<dbReference type="InterPro" id="IPR004114">
    <property type="entry name" value="THUMP_dom"/>
</dbReference>
<dbReference type="GO" id="GO:0003723">
    <property type="term" value="F:RNA binding"/>
    <property type="evidence" value="ECO:0007669"/>
    <property type="project" value="UniProtKB-UniRule"/>
</dbReference>
<evidence type="ECO:0000256" key="1">
    <source>
        <dbReference type="PROSITE-ProRule" id="PRU00529"/>
    </source>
</evidence>
<gene>
    <name evidence="4" type="ORF">PsYK624_046770</name>
</gene>
<feature type="compositionally biased region" description="Basic residues" evidence="2">
    <location>
        <begin position="1"/>
        <end position="20"/>
    </location>
</feature>
<evidence type="ECO:0000313" key="4">
    <source>
        <dbReference type="EMBL" id="GJE88594.1"/>
    </source>
</evidence>
<comment type="caution">
    <text evidence="4">The sequence shown here is derived from an EMBL/GenBank/DDBJ whole genome shotgun (WGS) entry which is preliminary data.</text>
</comment>
<dbReference type="InterPro" id="IPR040183">
    <property type="entry name" value="THUMPD1-like"/>
</dbReference>
<name>A0A9P3G6Y3_9APHY</name>
<dbReference type="Proteomes" id="UP000703269">
    <property type="component" value="Unassembled WGS sequence"/>
</dbReference>
<dbReference type="GO" id="GO:0006400">
    <property type="term" value="P:tRNA modification"/>
    <property type="evidence" value="ECO:0007669"/>
    <property type="project" value="InterPro"/>
</dbReference>
<proteinExistence type="predicted"/>
<dbReference type="CDD" id="cd11717">
    <property type="entry name" value="THUMP_THUMPD1_like"/>
    <property type="match status" value="1"/>
</dbReference>
<accession>A0A9P3G6Y3</accession>
<feature type="region of interest" description="Disordered" evidence="2">
    <location>
        <begin position="63"/>
        <end position="84"/>
    </location>
</feature>
<feature type="region of interest" description="Disordered" evidence="2">
    <location>
        <begin position="1"/>
        <end position="25"/>
    </location>
</feature>
<feature type="compositionally biased region" description="Acidic residues" evidence="2">
    <location>
        <begin position="75"/>
        <end position="84"/>
    </location>
</feature>
<dbReference type="AlphaFoldDB" id="A0A9P3G6Y3"/>
<dbReference type="SUPFAM" id="SSF143437">
    <property type="entry name" value="THUMP domain-like"/>
    <property type="match status" value="1"/>
</dbReference>
<sequence length="290" mass="32570">MSDGNKRKRDARDKPRRRYKHDGTPIRMSIEGPGVWVTCIRGKERQAVGELYELFDQVATEMWPAESGQSRAAEGSDEDEDEDEDIEKAIAKEMSGMKRPKKETRFASCQTNTACFIAISCKPPVDPVKLVTRYIADIVESGVTRTRAVQRLTPVATTCITNMQEITSLCTKLLAPFLADGATFRYKIELRMRNHNTLTRPKIIEEVAKCVPTTCKVDLEDPEVFILMEIFKSVCGVSVVRDYYRLQKFNVMEIAKAEEPGFKDDGGRMNAVTGSKSAEPPVPAVIEHET</sequence>
<dbReference type="PROSITE" id="PS51165">
    <property type="entry name" value="THUMP"/>
    <property type="match status" value="1"/>
</dbReference>
<evidence type="ECO:0000259" key="3">
    <source>
        <dbReference type="PROSITE" id="PS51165"/>
    </source>
</evidence>
<protein>
    <submittedName>
        <fullName evidence="4">THUMP domain-containing protein</fullName>
    </submittedName>
</protein>
<dbReference type="FunFam" id="3.30.2300.10:FF:000001">
    <property type="entry name" value="THUMP domain-containing protein 1"/>
    <property type="match status" value="1"/>
</dbReference>